<dbReference type="GO" id="GO:0016491">
    <property type="term" value="F:oxidoreductase activity"/>
    <property type="evidence" value="ECO:0007669"/>
    <property type="project" value="UniProtKB-KW"/>
</dbReference>
<name>A0A1F8EXQ4_9BACT</name>
<dbReference type="PRINTS" id="PR00081">
    <property type="entry name" value="GDHRDH"/>
</dbReference>
<dbReference type="Proteomes" id="UP000177507">
    <property type="component" value="Unassembled WGS sequence"/>
</dbReference>
<dbReference type="Pfam" id="PF00106">
    <property type="entry name" value="adh_short"/>
    <property type="match status" value="1"/>
</dbReference>
<gene>
    <name evidence="3" type="ORF">A2831_00570</name>
</gene>
<evidence type="ECO:0000256" key="2">
    <source>
        <dbReference type="ARBA" id="ARBA00023002"/>
    </source>
</evidence>
<dbReference type="PANTHER" id="PTHR44196">
    <property type="entry name" value="DEHYDROGENASE/REDUCTASE SDR FAMILY MEMBER 7B"/>
    <property type="match status" value="1"/>
</dbReference>
<dbReference type="SUPFAM" id="SSF51735">
    <property type="entry name" value="NAD(P)-binding Rossmann-fold domains"/>
    <property type="match status" value="1"/>
</dbReference>
<keyword evidence="2" id="KW-0560">Oxidoreductase</keyword>
<comment type="caution">
    <text evidence="3">The sequence shown here is derived from an EMBL/GenBank/DDBJ whole genome shotgun (WGS) entry which is preliminary data.</text>
</comment>
<dbReference type="STRING" id="1802668.A2831_00570"/>
<evidence type="ECO:0008006" key="5">
    <source>
        <dbReference type="Google" id="ProtNLM"/>
    </source>
</evidence>
<accession>A0A1F8EXQ4</accession>
<comment type="similarity">
    <text evidence="1">Belongs to the short-chain dehydrogenases/reductases (SDR) family.</text>
</comment>
<evidence type="ECO:0000256" key="1">
    <source>
        <dbReference type="ARBA" id="ARBA00006484"/>
    </source>
</evidence>
<dbReference type="InterPro" id="IPR036291">
    <property type="entry name" value="NAD(P)-bd_dom_sf"/>
</dbReference>
<dbReference type="InterPro" id="IPR002347">
    <property type="entry name" value="SDR_fam"/>
</dbReference>
<dbReference type="PANTHER" id="PTHR44196:SF1">
    <property type="entry name" value="DEHYDROGENASE_REDUCTASE SDR FAMILY MEMBER 7B"/>
    <property type="match status" value="1"/>
</dbReference>
<dbReference type="EMBL" id="MGJI01000006">
    <property type="protein sequence ID" value="OGN05662.1"/>
    <property type="molecule type" value="Genomic_DNA"/>
</dbReference>
<dbReference type="GO" id="GO:0016020">
    <property type="term" value="C:membrane"/>
    <property type="evidence" value="ECO:0007669"/>
    <property type="project" value="TreeGrafter"/>
</dbReference>
<dbReference type="Gene3D" id="3.40.50.720">
    <property type="entry name" value="NAD(P)-binding Rossmann-like Domain"/>
    <property type="match status" value="1"/>
</dbReference>
<organism evidence="3 4">
    <name type="scientific">Candidatus Yanofskybacteria bacterium RIFCSPHIGHO2_01_FULL_44_17</name>
    <dbReference type="NCBI Taxonomy" id="1802668"/>
    <lineage>
        <taxon>Bacteria</taxon>
        <taxon>Candidatus Yanofskyibacteriota</taxon>
    </lineage>
</organism>
<protein>
    <recommendedName>
        <fullName evidence="5">Short-chain dehydrogenase</fullName>
    </recommendedName>
</protein>
<sequence length="250" mass="27766">MEIEGTNKKIFITGISAGIGRVLATQLVKSGYEVWGLARRKDLLEKLKQELGPKLTISACDLSDIEEMRNTAKLMREANFIPDVVVLNAAVHQRDVNNGLLFNEAHLTVKTNLDGPLFWISEFLPDFLKKQGGLFVGISSTAAYRPHKGTVSYAATKAALSMAFRGLRVSFIQTGIRFSTVHFGPIATDMWWGKKISLVSSPEDAARFIVSVFEKRSGSYFFPFISTAFMRLTSLLPDSAYVFFASLLKK</sequence>
<dbReference type="AlphaFoldDB" id="A0A1F8EXQ4"/>
<evidence type="ECO:0000313" key="3">
    <source>
        <dbReference type="EMBL" id="OGN05662.1"/>
    </source>
</evidence>
<evidence type="ECO:0000313" key="4">
    <source>
        <dbReference type="Proteomes" id="UP000177507"/>
    </source>
</evidence>
<reference evidence="3 4" key="1">
    <citation type="journal article" date="2016" name="Nat. Commun.">
        <title>Thousands of microbial genomes shed light on interconnected biogeochemical processes in an aquifer system.</title>
        <authorList>
            <person name="Anantharaman K."/>
            <person name="Brown C.T."/>
            <person name="Hug L.A."/>
            <person name="Sharon I."/>
            <person name="Castelle C.J."/>
            <person name="Probst A.J."/>
            <person name="Thomas B.C."/>
            <person name="Singh A."/>
            <person name="Wilkins M.J."/>
            <person name="Karaoz U."/>
            <person name="Brodie E.L."/>
            <person name="Williams K.H."/>
            <person name="Hubbard S.S."/>
            <person name="Banfield J.F."/>
        </authorList>
    </citation>
    <scope>NUCLEOTIDE SEQUENCE [LARGE SCALE GENOMIC DNA]</scope>
</reference>
<proteinExistence type="inferred from homology"/>